<evidence type="ECO:0000313" key="2">
    <source>
        <dbReference type="EMBL" id="KAJ4323897.1"/>
    </source>
</evidence>
<dbReference type="AlphaFoldDB" id="A0A9W8WG62"/>
<accession>A0A9W8WG62</accession>
<dbReference type="InterPro" id="IPR029068">
    <property type="entry name" value="Glyas_Bleomycin-R_OHBP_Dase"/>
</dbReference>
<dbReference type="PANTHER" id="PTHR40265:SF1">
    <property type="entry name" value="GLYOXALASE-LIKE DOMAIN-CONTAINING PROTEIN"/>
    <property type="match status" value="1"/>
</dbReference>
<keyword evidence="3" id="KW-1185">Reference proteome</keyword>
<dbReference type="InterPro" id="IPR025870">
    <property type="entry name" value="Glyoxalase-like_dom"/>
</dbReference>
<dbReference type="OrthoDB" id="408973at2759"/>
<sequence>MADKTSVRPILDHIVILVSYETLQELPKRLEGALTVIDGGTHADGRTLNKLILFSDGVYIELIAFQQGLDPERRKSHRWGELEEGAIIDWAHTLPDEKDFAVIQKRVKDAASGATYRDPVAGGRIRPDGVELKWSVASAQDSSGNPLHPGTAPFWCLDRTPRHLRVPYQGGEAGSSTKHPSGALGVSQISVTVSESELDIIAGVYDGIHGPASDTGADGKVWSFVVHSGSTQGKHQLSLSKSEDQKRHIHITLLGDKDSPGTVEVLPGLTFGFQSTLE</sequence>
<organism evidence="2 3">
    <name type="scientific">Fusarium piperis</name>
    <dbReference type="NCBI Taxonomy" id="1435070"/>
    <lineage>
        <taxon>Eukaryota</taxon>
        <taxon>Fungi</taxon>
        <taxon>Dikarya</taxon>
        <taxon>Ascomycota</taxon>
        <taxon>Pezizomycotina</taxon>
        <taxon>Sordariomycetes</taxon>
        <taxon>Hypocreomycetidae</taxon>
        <taxon>Hypocreales</taxon>
        <taxon>Nectriaceae</taxon>
        <taxon>Fusarium</taxon>
        <taxon>Fusarium solani species complex</taxon>
    </lineage>
</organism>
<dbReference type="Gene3D" id="3.10.180.10">
    <property type="entry name" value="2,3-Dihydroxybiphenyl 1,2-Dioxygenase, domain 1"/>
    <property type="match status" value="1"/>
</dbReference>
<evidence type="ECO:0000313" key="3">
    <source>
        <dbReference type="Proteomes" id="UP001140502"/>
    </source>
</evidence>
<dbReference type="PANTHER" id="PTHR40265">
    <property type="entry name" value="BLL2707 PROTEIN"/>
    <property type="match status" value="1"/>
</dbReference>
<dbReference type="Pfam" id="PF13468">
    <property type="entry name" value="Glyoxalase_3"/>
    <property type="match status" value="1"/>
</dbReference>
<gene>
    <name evidence="2" type="ORF">N0V84_004120</name>
</gene>
<comment type="caution">
    <text evidence="2">The sequence shown here is derived from an EMBL/GenBank/DDBJ whole genome shotgun (WGS) entry which is preliminary data.</text>
</comment>
<name>A0A9W8WG62_9HYPO</name>
<reference evidence="2" key="1">
    <citation type="submission" date="2022-10" db="EMBL/GenBank/DDBJ databases">
        <title>Tapping the CABI collections for fungal endophytes: first genome assemblies for Collariella, Neodidymelliopsis, Ascochyta clinopodiicola, Didymella pomorum, Didymosphaeria variabile, Neocosmospora piperis and Neocucurbitaria cava.</title>
        <authorList>
            <person name="Hill R."/>
        </authorList>
    </citation>
    <scope>NUCLEOTIDE SEQUENCE</scope>
    <source>
        <strain evidence="2">IMI 366586</strain>
    </source>
</reference>
<proteinExistence type="predicted"/>
<protein>
    <recommendedName>
        <fullName evidence="1">Glyoxalase-like domain-containing protein</fullName>
    </recommendedName>
</protein>
<feature type="domain" description="Glyoxalase-like" evidence="1">
    <location>
        <begin position="11"/>
        <end position="197"/>
    </location>
</feature>
<dbReference type="Proteomes" id="UP001140502">
    <property type="component" value="Unassembled WGS sequence"/>
</dbReference>
<dbReference type="EMBL" id="JAPEUR010000065">
    <property type="protein sequence ID" value="KAJ4323897.1"/>
    <property type="molecule type" value="Genomic_DNA"/>
</dbReference>
<evidence type="ECO:0000259" key="1">
    <source>
        <dbReference type="Pfam" id="PF13468"/>
    </source>
</evidence>